<organism evidence="1 2">
    <name type="scientific">Daphnia magna</name>
    <dbReference type="NCBI Taxonomy" id="35525"/>
    <lineage>
        <taxon>Eukaryota</taxon>
        <taxon>Metazoa</taxon>
        <taxon>Ecdysozoa</taxon>
        <taxon>Arthropoda</taxon>
        <taxon>Crustacea</taxon>
        <taxon>Branchiopoda</taxon>
        <taxon>Diplostraca</taxon>
        <taxon>Cladocera</taxon>
        <taxon>Anomopoda</taxon>
        <taxon>Daphniidae</taxon>
        <taxon>Daphnia</taxon>
    </lineage>
</organism>
<proteinExistence type="predicted"/>
<accession>A0A164UI31</accession>
<evidence type="ECO:0000313" key="2">
    <source>
        <dbReference type="Proteomes" id="UP000076858"/>
    </source>
</evidence>
<sequence length="100" mass="11547">MFQRLSKTCGKNQIVEQRRNNTVHRTLNRTCLFFLNQPPSTLLRLCVAMGLAFFRSGEKKAQAHQAPHTRKLLLPIQPILVWIPFLISRLLSTRHLLSGK</sequence>
<name>A0A164UI31_9CRUS</name>
<evidence type="ECO:0000313" key="1">
    <source>
        <dbReference type="EMBL" id="KZS11380.1"/>
    </source>
</evidence>
<reference evidence="1 2" key="1">
    <citation type="submission" date="2016-03" db="EMBL/GenBank/DDBJ databases">
        <title>EvidentialGene: Evidence-directed Construction of Genes on Genomes.</title>
        <authorList>
            <person name="Gilbert D.G."/>
            <person name="Choi J.-H."/>
            <person name="Mockaitis K."/>
            <person name="Colbourne J."/>
            <person name="Pfrender M."/>
        </authorList>
    </citation>
    <scope>NUCLEOTIDE SEQUENCE [LARGE SCALE GENOMIC DNA]</scope>
    <source>
        <strain evidence="1 2">Xinb3</strain>
        <tissue evidence="1">Complete organism</tissue>
    </source>
</reference>
<gene>
    <name evidence="1" type="ORF">APZ42_024186</name>
</gene>
<dbReference type="AlphaFoldDB" id="A0A164UI31"/>
<protein>
    <submittedName>
        <fullName evidence="1">Uncharacterized protein</fullName>
    </submittedName>
</protein>
<comment type="caution">
    <text evidence="1">The sequence shown here is derived from an EMBL/GenBank/DDBJ whole genome shotgun (WGS) entry which is preliminary data.</text>
</comment>
<keyword evidence="2" id="KW-1185">Reference proteome</keyword>
<dbReference type="Proteomes" id="UP000076858">
    <property type="component" value="Unassembled WGS sequence"/>
</dbReference>
<dbReference type="EMBL" id="LRGB01001581">
    <property type="protein sequence ID" value="KZS11380.1"/>
    <property type="molecule type" value="Genomic_DNA"/>
</dbReference>